<feature type="region of interest" description="Disordered" evidence="12">
    <location>
        <begin position="677"/>
        <end position="714"/>
    </location>
</feature>
<dbReference type="PANTHER" id="PTHR42923:SF3">
    <property type="entry name" value="PROTOPORPHYRINOGEN OXIDASE"/>
    <property type="match status" value="1"/>
</dbReference>
<comment type="catalytic activity">
    <reaction evidence="11">
        <text>protoporphyrinogen IX + 3 O2 = protoporphyrin IX + 3 H2O2</text>
        <dbReference type="Rhea" id="RHEA:25576"/>
        <dbReference type="ChEBI" id="CHEBI:15379"/>
        <dbReference type="ChEBI" id="CHEBI:16240"/>
        <dbReference type="ChEBI" id="CHEBI:57306"/>
        <dbReference type="ChEBI" id="CHEBI:57307"/>
        <dbReference type="EC" id="1.3.3.4"/>
    </reaction>
</comment>
<dbReference type="EC" id="1.3.3.4" evidence="5"/>
<evidence type="ECO:0000256" key="7">
    <source>
        <dbReference type="ARBA" id="ARBA00022827"/>
    </source>
</evidence>
<comment type="cofactor">
    <cofactor evidence="1">
        <name>FAD</name>
        <dbReference type="ChEBI" id="CHEBI:57692"/>
    </cofactor>
</comment>
<dbReference type="PANTHER" id="PTHR42923">
    <property type="entry name" value="PROTOPORPHYRINOGEN OXIDASE"/>
    <property type="match status" value="1"/>
</dbReference>
<evidence type="ECO:0000256" key="8">
    <source>
        <dbReference type="ARBA" id="ARBA00023002"/>
    </source>
</evidence>
<reference evidence="14" key="1">
    <citation type="journal article" date="2023" name="Mol. Phylogenet. Evol.">
        <title>Genome-scale phylogeny and comparative genomics of the fungal order Sordariales.</title>
        <authorList>
            <person name="Hensen N."/>
            <person name="Bonometti L."/>
            <person name="Westerberg I."/>
            <person name="Brannstrom I.O."/>
            <person name="Guillou S."/>
            <person name="Cros-Aarteil S."/>
            <person name="Calhoun S."/>
            <person name="Haridas S."/>
            <person name="Kuo A."/>
            <person name="Mondo S."/>
            <person name="Pangilinan J."/>
            <person name="Riley R."/>
            <person name="LaButti K."/>
            <person name="Andreopoulos B."/>
            <person name="Lipzen A."/>
            <person name="Chen C."/>
            <person name="Yan M."/>
            <person name="Daum C."/>
            <person name="Ng V."/>
            <person name="Clum A."/>
            <person name="Steindorff A."/>
            <person name="Ohm R.A."/>
            <person name="Martin F."/>
            <person name="Silar P."/>
            <person name="Natvig D.O."/>
            <person name="Lalanne C."/>
            <person name="Gautier V."/>
            <person name="Ament-Velasquez S.L."/>
            <person name="Kruys A."/>
            <person name="Hutchinson M.I."/>
            <person name="Powell A.J."/>
            <person name="Barry K."/>
            <person name="Miller A.N."/>
            <person name="Grigoriev I.V."/>
            <person name="Debuchy R."/>
            <person name="Gladieux P."/>
            <person name="Hiltunen Thoren M."/>
            <person name="Johannesson H."/>
        </authorList>
    </citation>
    <scope>NUCLEOTIDE SEQUENCE</scope>
    <source>
        <strain evidence="14">CBS 359.72</strain>
    </source>
</reference>
<feature type="domain" description="Amine oxidase" evidence="13">
    <location>
        <begin position="100"/>
        <end position="626"/>
    </location>
</feature>
<dbReference type="NCBIfam" id="TIGR00562">
    <property type="entry name" value="proto_IX_ox"/>
    <property type="match status" value="1"/>
</dbReference>
<keyword evidence="9" id="KW-0350">Heme biosynthesis</keyword>
<evidence type="ECO:0000256" key="11">
    <source>
        <dbReference type="ARBA" id="ARBA00047554"/>
    </source>
</evidence>
<evidence type="ECO:0000256" key="2">
    <source>
        <dbReference type="ARBA" id="ARBA00002600"/>
    </source>
</evidence>
<dbReference type="Pfam" id="PF01593">
    <property type="entry name" value="Amino_oxidase"/>
    <property type="match status" value="1"/>
</dbReference>
<evidence type="ECO:0000313" key="15">
    <source>
        <dbReference type="Proteomes" id="UP001303647"/>
    </source>
</evidence>
<proteinExistence type="inferred from homology"/>
<accession>A0AAN7D3E9</accession>
<organism evidence="14 15">
    <name type="scientific">Corynascus novoguineensis</name>
    <dbReference type="NCBI Taxonomy" id="1126955"/>
    <lineage>
        <taxon>Eukaryota</taxon>
        <taxon>Fungi</taxon>
        <taxon>Dikarya</taxon>
        <taxon>Ascomycota</taxon>
        <taxon>Pezizomycotina</taxon>
        <taxon>Sordariomycetes</taxon>
        <taxon>Sordariomycetidae</taxon>
        <taxon>Sordariales</taxon>
        <taxon>Chaetomiaceae</taxon>
        <taxon>Corynascus</taxon>
    </lineage>
</organism>
<keyword evidence="10" id="KW-0627">Porphyrin biosynthesis</keyword>
<dbReference type="InterPro" id="IPR050464">
    <property type="entry name" value="Zeta_carotene_desat/Oxidored"/>
</dbReference>
<comment type="pathway">
    <text evidence="3">Porphyrin-containing compound metabolism; protoporphyrin-IX biosynthesis; protoporphyrin-IX from protoporphyrinogen-IX: step 1/1.</text>
</comment>
<evidence type="ECO:0000256" key="5">
    <source>
        <dbReference type="ARBA" id="ARBA00012867"/>
    </source>
</evidence>
<keyword evidence="8" id="KW-0560">Oxidoreductase</keyword>
<keyword evidence="7" id="KW-0274">FAD</keyword>
<evidence type="ECO:0000259" key="13">
    <source>
        <dbReference type="Pfam" id="PF01593"/>
    </source>
</evidence>
<dbReference type="AlphaFoldDB" id="A0AAN7D3E9"/>
<evidence type="ECO:0000256" key="6">
    <source>
        <dbReference type="ARBA" id="ARBA00022630"/>
    </source>
</evidence>
<dbReference type="InterPro" id="IPR004572">
    <property type="entry name" value="Protoporphyrinogen_oxidase"/>
</dbReference>
<comment type="function">
    <text evidence="2">Catalyzes the 6-electron oxidation of protoporphyrinogen-IX to form protoporphyrin-IX.</text>
</comment>
<dbReference type="EMBL" id="MU857603">
    <property type="protein sequence ID" value="KAK4251962.1"/>
    <property type="molecule type" value="Genomic_DNA"/>
</dbReference>
<sequence length="714" mass="79271">MYASSLRCTVRNLGGNGAKCSPSRICRRRFLSSIHHIAHSRRPRRLGLDRFHGPRPPTLASTLPLHPAISQAPTNPHKRRYAVGSKHHPPQTIAILGGGLTGLTTAWYLTRLLPDAKITIYEANKRLGGWIDTEKFQVKTPDGREGIVHFERAARMVKPLSKGRGSVPKWDDLVFFDLVTKLNLTDQLVHMKDDEETVSGYIYYPDHLVPLPKVTLRLSDPIGSLKALANLATLLLEPLFRDLIPSLFNMIRTQKEPLQKELFQGRRDLSVGQYFSHRLGGRGMVDKIMSAMIHGVTGGDVWKLSMGSGFLADQLVPNEDQPITNVLVRSTDYEMMIQLAKDKAVFDLASQHLDTSALWFRDGFSTLPNALADALRNNPNVTIETGKPVTLVDYKSDEDKVGIYTTTSVKDETPVLYDKVVSTIFAKSLYKITNKNLPSLLSSPAVSIMIVNIWYPEPHINFPHNGFGYLVPQAVPFEQNPECVLGVIFDSDRESPLPTPANPDPAPRGADTVSGTKLTVMMGGHYYSGWPPHVAADTACAKEAALAAVERHLRLDPALTARAHATAKFCRDCIPQHVVGHARRMRDASTQLDWAYRGRLAVAGQSYQNPGVLGVLRAARDVATQVAGRQDGPASAEEWSVGDTGLERFARQPRYVSMQRQMLPLRYGSRAFVDESRRVRLREEEDEDEARGGSFGGDGEEKAKREEKEGEGRR</sequence>
<dbReference type="GO" id="GO:0004729">
    <property type="term" value="F:oxygen-dependent protoporphyrinogen oxidase activity"/>
    <property type="evidence" value="ECO:0007669"/>
    <property type="project" value="UniProtKB-EC"/>
</dbReference>
<reference evidence="14" key="2">
    <citation type="submission" date="2023-05" db="EMBL/GenBank/DDBJ databases">
        <authorList>
            <consortium name="Lawrence Berkeley National Laboratory"/>
            <person name="Steindorff A."/>
            <person name="Hensen N."/>
            <person name="Bonometti L."/>
            <person name="Westerberg I."/>
            <person name="Brannstrom I.O."/>
            <person name="Guillou S."/>
            <person name="Cros-Aarteil S."/>
            <person name="Calhoun S."/>
            <person name="Haridas S."/>
            <person name="Kuo A."/>
            <person name="Mondo S."/>
            <person name="Pangilinan J."/>
            <person name="Riley R."/>
            <person name="Labutti K."/>
            <person name="Andreopoulos B."/>
            <person name="Lipzen A."/>
            <person name="Chen C."/>
            <person name="Yanf M."/>
            <person name="Daum C."/>
            <person name="Ng V."/>
            <person name="Clum A."/>
            <person name="Ohm R."/>
            <person name="Martin F."/>
            <person name="Silar P."/>
            <person name="Natvig D."/>
            <person name="Lalanne C."/>
            <person name="Gautier V."/>
            <person name="Ament-Velasquez S.L."/>
            <person name="Kruys A."/>
            <person name="Hutchinson M.I."/>
            <person name="Powell A.J."/>
            <person name="Barry K."/>
            <person name="Miller A.N."/>
            <person name="Grigoriev I.V."/>
            <person name="Debuchy R."/>
            <person name="Gladieux P."/>
            <person name="Thoren M.H."/>
            <person name="Johannesson H."/>
        </authorList>
    </citation>
    <scope>NUCLEOTIDE SEQUENCE</scope>
    <source>
        <strain evidence="14">CBS 359.72</strain>
    </source>
</reference>
<evidence type="ECO:0000256" key="12">
    <source>
        <dbReference type="SAM" id="MobiDB-lite"/>
    </source>
</evidence>
<evidence type="ECO:0000256" key="10">
    <source>
        <dbReference type="ARBA" id="ARBA00023244"/>
    </source>
</evidence>
<protein>
    <recommendedName>
        <fullName evidence="5">protoporphyrinogen oxidase</fullName>
        <ecNumber evidence="5">1.3.3.4</ecNumber>
    </recommendedName>
</protein>
<gene>
    <name evidence="14" type="ORF">C7999DRAFT_27650</name>
</gene>
<dbReference type="Proteomes" id="UP001303647">
    <property type="component" value="Unassembled WGS sequence"/>
</dbReference>
<name>A0AAN7D3E9_9PEZI</name>
<evidence type="ECO:0000256" key="1">
    <source>
        <dbReference type="ARBA" id="ARBA00001974"/>
    </source>
</evidence>
<dbReference type="GO" id="GO:0006783">
    <property type="term" value="P:heme biosynthetic process"/>
    <property type="evidence" value="ECO:0007669"/>
    <property type="project" value="UniProtKB-KW"/>
</dbReference>
<dbReference type="InterPro" id="IPR002937">
    <property type="entry name" value="Amino_oxidase"/>
</dbReference>
<dbReference type="GO" id="GO:0005743">
    <property type="term" value="C:mitochondrial inner membrane"/>
    <property type="evidence" value="ECO:0007669"/>
    <property type="project" value="TreeGrafter"/>
</dbReference>
<evidence type="ECO:0000256" key="3">
    <source>
        <dbReference type="ARBA" id="ARBA00005073"/>
    </source>
</evidence>
<dbReference type="SUPFAM" id="SSF51905">
    <property type="entry name" value="FAD/NAD(P)-binding domain"/>
    <property type="match status" value="1"/>
</dbReference>
<feature type="compositionally biased region" description="Basic and acidic residues" evidence="12">
    <location>
        <begin position="699"/>
        <end position="714"/>
    </location>
</feature>
<comment type="similarity">
    <text evidence="4">Belongs to the protoporphyrinogen/coproporphyrinogen oxidase family. Protoporphyrinogen oxidase subfamily.</text>
</comment>
<dbReference type="SUPFAM" id="SSF54373">
    <property type="entry name" value="FAD-linked reductases, C-terminal domain"/>
    <property type="match status" value="1"/>
</dbReference>
<dbReference type="Gene3D" id="3.50.50.60">
    <property type="entry name" value="FAD/NAD(P)-binding domain"/>
    <property type="match status" value="1"/>
</dbReference>
<evidence type="ECO:0000256" key="4">
    <source>
        <dbReference type="ARBA" id="ARBA00010551"/>
    </source>
</evidence>
<evidence type="ECO:0000313" key="14">
    <source>
        <dbReference type="EMBL" id="KAK4251962.1"/>
    </source>
</evidence>
<keyword evidence="15" id="KW-1185">Reference proteome</keyword>
<evidence type="ECO:0000256" key="9">
    <source>
        <dbReference type="ARBA" id="ARBA00023133"/>
    </source>
</evidence>
<dbReference type="InterPro" id="IPR036188">
    <property type="entry name" value="FAD/NAD-bd_sf"/>
</dbReference>
<comment type="caution">
    <text evidence="14">The sequence shown here is derived from an EMBL/GenBank/DDBJ whole genome shotgun (WGS) entry which is preliminary data.</text>
</comment>
<keyword evidence="6" id="KW-0285">Flavoprotein</keyword>